<evidence type="ECO:0000256" key="1">
    <source>
        <dbReference type="SAM" id="SignalP"/>
    </source>
</evidence>
<sequence>MKLKCIRLYLVVAVIAFSSGLQLMAQMQPAKRIAPKVIKGVTLKASTHDVWAYISSPGDFYASIEEVKDLKCSGNKQGAQISFSIPGDKRRVQEISVLDNQERIMVYYITQSDYYNQPLVYRILVGRDEDNAYVQFEGIFSTGDATQDKKIEKLIISEWMLMQNNLEKKFN</sequence>
<keyword evidence="1" id="KW-0732">Signal</keyword>
<accession>A0A941F7W8</accession>
<proteinExistence type="predicted"/>
<protein>
    <recommendedName>
        <fullName evidence="4">SRPBCC family protein</fullName>
    </recommendedName>
</protein>
<feature type="chain" id="PRO_5037555457" description="SRPBCC family protein" evidence="1">
    <location>
        <begin position="26"/>
        <end position="171"/>
    </location>
</feature>
<feature type="signal peptide" evidence="1">
    <location>
        <begin position="1"/>
        <end position="25"/>
    </location>
</feature>
<comment type="caution">
    <text evidence="2">The sequence shown here is derived from an EMBL/GenBank/DDBJ whole genome shotgun (WGS) entry which is preliminary data.</text>
</comment>
<dbReference type="InterPro" id="IPR023393">
    <property type="entry name" value="START-like_dom_sf"/>
</dbReference>
<name>A0A941F7W8_9BACT</name>
<evidence type="ECO:0008006" key="4">
    <source>
        <dbReference type="Google" id="ProtNLM"/>
    </source>
</evidence>
<evidence type="ECO:0000313" key="2">
    <source>
        <dbReference type="EMBL" id="MBR8536915.1"/>
    </source>
</evidence>
<keyword evidence="3" id="KW-1185">Reference proteome</keyword>
<dbReference type="Proteomes" id="UP000679220">
    <property type="component" value="Unassembled WGS sequence"/>
</dbReference>
<dbReference type="RefSeq" id="WP_212191941.1">
    <property type="nucleotide sequence ID" value="NZ_JAGTAR010000024.1"/>
</dbReference>
<reference evidence="2" key="1">
    <citation type="journal article" date="2018" name="Int. J. Syst. Evol. Microbiol.">
        <title>Carboxylicivirga sediminis sp. nov., isolated from coastal sediment.</title>
        <authorList>
            <person name="Wang F.Q."/>
            <person name="Ren L.H."/>
            <person name="Zou R.J."/>
            <person name="Sun Y.Z."/>
            <person name="Liu X.J."/>
            <person name="Jiang F."/>
            <person name="Liu L.J."/>
        </authorList>
    </citation>
    <scope>NUCLEOTIDE SEQUENCE</scope>
    <source>
        <strain evidence="2">JR1</strain>
    </source>
</reference>
<reference evidence="2" key="2">
    <citation type="submission" date="2021-04" db="EMBL/GenBank/DDBJ databases">
        <authorList>
            <person name="Zhang T."/>
            <person name="Zhang Y."/>
            <person name="Lu D."/>
            <person name="Zuo D."/>
            <person name="Du Z."/>
        </authorList>
    </citation>
    <scope>NUCLEOTIDE SEQUENCE</scope>
    <source>
        <strain evidence="2">JR1</strain>
    </source>
</reference>
<dbReference type="Gene3D" id="3.30.530.20">
    <property type="match status" value="1"/>
</dbReference>
<gene>
    <name evidence="2" type="ORF">KDU71_15185</name>
</gene>
<organism evidence="2 3">
    <name type="scientific">Carboxylicivirga sediminis</name>
    <dbReference type="NCBI Taxonomy" id="2006564"/>
    <lineage>
        <taxon>Bacteria</taxon>
        <taxon>Pseudomonadati</taxon>
        <taxon>Bacteroidota</taxon>
        <taxon>Bacteroidia</taxon>
        <taxon>Marinilabiliales</taxon>
        <taxon>Marinilabiliaceae</taxon>
        <taxon>Carboxylicivirga</taxon>
    </lineage>
</organism>
<dbReference type="SUPFAM" id="SSF55961">
    <property type="entry name" value="Bet v1-like"/>
    <property type="match status" value="1"/>
</dbReference>
<dbReference type="AlphaFoldDB" id="A0A941F7W8"/>
<evidence type="ECO:0000313" key="3">
    <source>
        <dbReference type="Proteomes" id="UP000679220"/>
    </source>
</evidence>
<dbReference type="EMBL" id="JAGTAR010000024">
    <property type="protein sequence ID" value="MBR8536915.1"/>
    <property type="molecule type" value="Genomic_DNA"/>
</dbReference>